<dbReference type="PANTHER" id="PTHR11550">
    <property type="entry name" value="CTP SYNTHASE"/>
    <property type="match status" value="1"/>
</dbReference>
<dbReference type="GO" id="GO:0019856">
    <property type="term" value="P:pyrimidine nucleobase biosynthetic process"/>
    <property type="evidence" value="ECO:0007669"/>
    <property type="project" value="TreeGrafter"/>
</dbReference>
<evidence type="ECO:0000256" key="12">
    <source>
        <dbReference type="ARBA" id="ARBA00075170"/>
    </source>
</evidence>
<dbReference type="GO" id="GO:0042802">
    <property type="term" value="F:identical protein binding"/>
    <property type="evidence" value="ECO:0007669"/>
    <property type="project" value="TreeGrafter"/>
</dbReference>
<dbReference type="NCBIfam" id="NF003792">
    <property type="entry name" value="PRK05380.1"/>
    <property type="match status" value="1"/>
</dbReference>
<feature type="domain" description="Glutamine amidotransferase" evidence="15">
    <location>
        <begin position="302"/>
        <end position="518"/>
    </location>
</feature>
<dbReference type="PANTHER" id="PTHR11550:SF0">
    <property type="entry name" value="CTP SYNTHASE-RELATED"/>
    <property type="match status" value="1"/>
</dbReference>
<accession>A0A9D1KYN4</accession>
<sequence length="522" mass="56951">MTKYIFFTGGVVSSLGKGLTAASLGKLLKGRGLKVGVLRLDTYFNTDNGLMNPYQHGEVFVTNDGMETDLALGHYERFMNVSLSGRACSTLGRIYRHILDRERAGDFGGNTVQVIPHVTNEIKRTITNDLADWAFDVIIVEIGGVVGDIESLAFLETIRQMRRDLGRENTLFVHVALVPYLHVAGEAKTKPVQHSVKTLRSLGIQPDVIVCRTEVELEQSAVDKISLFCDIDKQAVIQQLYTDNVYELPLSLHRQGLDKIVAEKLGFAPADADIRGWEEFYQRSLANNKVVKLALVGKYTALPDAYISLVEALHHCAINLGLSAEIEMLAAQDITADNAQEKLSGYAGIVIPDGFGTRGADGMIAAAGYARTHDVPLLALGMGMHAAVVEFARNVAHIPAAMPESGQADVLFDARGKARQGGTLESGLAGVALTAGSRAAQIYGQPEILERHRHRYVLKEDVEAELAAAGLNLSGRSAEGGFVEIVELTNHKWFMACQYHPEFLSHPERPHPLVTDFLRTLA</sequence>
<gene>
    <name evidence="17" type="ORF">IAB00_04370</name>
</gene>
<dbReference type="InterPro" id="IPR004468">
    <property type="entry name" value="CTP_synthase"/>
</dbReference>
<evidence type="ECO:0000256" key="8">
    <source>
        <dbReference type="ARBA" id="ARBA00022842"/>
    </source>
</evidence>
<comment type="similarity">
    <text evidence="2">Belongs to the CTP synthase family.</text>
</comment>
<dbReference type="GO" id="GO:0006241">
    <property type="term" value="P:CTP biosynthetic process"/>
    <property type="evidence" value="ECO:0007669"/>
    <property type="project" value="InterPro"/>
</dbReference>
<dbReference type="InterPro" id="IPR017456">
    <property type="entry name" value="CTP_synthase_N"/>
</dbReference>
<evidence type="ECO:0000256" key="4">
    <source>
        <dbReference type="ARBA" id="ARBA00022598"/>
    </source>
</evidence>
<organism evidence="17 18">
    <name type="scientific">Candidatus Avidehalobacter gallistercoris</name>
    <dbReference type="NCBI Taxonomy" id="2840694"/>
    <lineage>
        <taxon>Bacteria</taxon>
        <taxon>Bacillati</taxon>
        <taxon>Bacillota</taxon>
        <taxon>Clostridia</taxon>
        <taxon>Eubacteriales</taxon>
        <taxon>Peptococcaceae</taxon>
        <taxon>Peptococcaceae incertae sedis</taxon>
        <taxon>Candidatus Avidehalobacter</taxon>
    </lineage>
</organism>
<dbReference type="Gene3D" id="3.40.50.300">
    <property type="entry name" value="P-loop containing nucleotide triphosphate hydrolases"/>
    <property type="match status" value="1"/>
</dbReference>
<dbReference type="InterPro" id="IPR033828">
    <property type="entry name" value="GATase1_CTP_Synthase"/>
</dbReference>
<comment type="pathway">
    <text evidence="1">Pyrimidine metabolism; CTP biosynthesis via de novo pathway; CTP from UDP: step 2/2.</text>
</comment>
<evidence type="ECO:0000256" key="3">
    <source>
        <dbReference type="ARBA" id="ARBA00012291"/>
    </source>
</evidence>
<evidence type="ECO:0000313" key="18">
    <source>
        <dbReference type="Proteomes" id="UP000824124"/>
    </source>
</evidence>
<dbReference type="PROSITE" id="PS51273">
    <property type="entry name" value="GATASE_TYPE_1"/>
    <property type="match status" value="1"/>
</dbReference>
<protein>
    <recommendedName>
        <fullName evidence="3">CTP synthase (glutamine hydrolyzing)</fullName>
        <ecNumber evidence="3">6.3.4.2</ecNumber>
    </recommendedName>
    <alternativeName>
        <fullName evidence="13">Cytidine 5'-triphosphate synthase</fullName>
    </alternativeName>
    <alternativeName>
        <fullName evidence="14">Cytidine triphosphate synthetase</fullName>
    </alternativeName>
    <alternativeName>
        <fullName evidence="12">UTP--ammonia ligase</fullName>
    </alternativeName>
</protein>
<comment type="catalytic activity">
    <reaction evidence="11">
        <text>UTP + L-glutamine + ATP + H2O = CTP + L-glutamate + ADP + phosphate + 2 H(+)</text>
        <dbReference type="Rhea" id="RHEA:26426"/>
        <dbReference type="ChEBI" id="CHEBI:15377"/>
        <dbReference type="ChEBI" id="CHEBI:15378"/>
        <dbReference type="ChEBI" id="CHEBI:29985"/>
        <dbReference type="ChEBI" id="CHEBI:30616"/>
        <dbReference type="ChEBI" id="CHEBI:37563"/>
        <dbReference type="ChEBI" id="CHEBI:43474"/>
        <dbReference type="ChEBI" id="CHEBI:46398"/>
        <dbReference type="ChEBI" id="CHEBI:58359"/>
        <dbReference type="ChEBI" id="CHEBI:456216"/>
        <dbReference type="EC" id="6.3.4.2"/>
    </reaction>
</comment>
<reference evidence="17" key="2">
    <citation type="journal article" date="2021" name="PeerJ">
        <title>Extensive microbial diversity within the chicken gut microbiome revealed by metagenomics and culture.</title>
        <authorList>
            <person name="Gilroy R."/>
            <person name="Ravi A."/>
            <person name="Getino M."/>
            <person name="Pursley I."/>
            <person name="Horton D.L."/>
            <person name="Alikhan N.F."/>
            <person name="Baker D."/>
            <person name="Gharbi K."/>
            <person name="Hall N."/>
            <person name="Watson M."/>
            <person name="Adriaenssens E.M."/>
            <person name="Foster-Nyarko E."/>
            <person name="Jarju S."/>
            <person name="Secka A."/>
            <person name="Antonio M."/>
            <person name="Oren A."/>
            <person name="Chaudhuri R.R."/>
            <person name="La Ragione R."/>
            <person name="Hildebrand F."/>
            <person name="Pallen M.J."/>
        </authorList>
    </citation>
    <scope>NUCLEOTIDE SEQUENCE</scope>
    <source>
        <strain evidence="17">2830</strain>
    </source>
</reference>
<dbReference type="CDD" id="cd03113">
    <property type="entry name" value="CTPS_N"/>
    <property type="match status" value="1"/>
</dbReference>
<keyword evidence="6" id="KW-0547">Nucleotide-binding</keyword>
<dbReference type="FunFam" id="3.40.50.300:FF:000009">
    <property type="entry name" value="CTP synthase"/>
    <property type="match status" value="1"/>
</dbReference>
<name>A0A9D1KYN4_9FIRM</name>
<dbReference type="InterPro" id="IPR027417">
    <property type="entry name" value="P-loop_NTPase"/>
</dbReference>
<dbReference type="EMBL" id="DVMH01000022">
    <property type="protein sequence ID" value="HIU10468.1"/>
    <property type="molecule type" value="Genomic_DNA"/>
</dbReference>
<dbReference type="GO" id="GO:0003883">
    <property type="term" value="F:CTP synthase activity"/>
    <property type="evidence" value="ECO:0007669"/>
    <property type="project" value="UniProtKB-EC"/>
</dbReference>
<dbReference type="SUPFAM" id="SSF52540">
    <property type="entry name" value="P-loop containing nucleoside triphosphate hydrolases"/>
    <property type="match status" value="1"/>
</dbReference>
<dbReference type="Gene3D" id="3.40.50.880">
    <property type="match status" value="1"/>
</dbReference>
<dbReference type="SUPFAM" id="SSF52317">
    <property type="entry name" value="Class I glutamine amidotransferase-like"/>
    <property type="match status" value="1"/>
</dbReference>
<evidence type="ECO:0000256" key="2">
    <source>
        <dbReference type="ARBA" id="ARBA00007533"/>
    </source>
</evidence>
<evidence type="ECO:0000256" key="14">
    <source>
        <dbReference type="ARBA" id="ARBA00083191"/>
    </source>
</evidence>
<dbReference type="GO" id="GO:0005524">
    <property type="term" value="F:ATP binding"/>
    <property type="evidence" value="ECO:0007669"/>
    <property type="project" value="UniProtKB-KW"/>
</dbReference>
<keyword evidence="7" id="KW-0067">ATP-binding</keyword>
<dbReference type="Pfam" id="PF06418">
    <property type="entry name" value="CTP_synth_N"/>
    <property type="match status" value="1"/>
</dbReference>
<keyword evidence="10" id="KW-0665">Pyrimidine biosynthesis</keyword>
<dbReference type="Pfam" id="PF00117">
    <property type="entry name" value="GATase"/>
    <property type="match status" value="1"/>
</dbReference>
<dbReference type="InterPro" id="IPR017926">
    <property type="entry name" value="GATASE"/>
</dbReference>
<dbReference type="CDD" id="cd01746">
    <property type="entry name" value="GATase1_CTP_Synthase"/>
    <property type="match status" value="1"/>
</dbReference>
<evidence type="ECO:0000256" key="5">
    <source>
        <dbReference type="ARBA" id="ARBA00022723"/>
    </source>
</evidence>
<evidence type="ECO:0000256" key="1">
    <source>
        <dbReference type="ARBA" id="ARBA00005171"/>
    </source>
</evidence>
<evidence type="ECO:0000256" key="7">
    <source>
        <dbReference type="ARBA" id="ARBA00022840"/>
    </source>
</evidence>
<dbReference type="EC" id="6.3.4.2" evidence="3"/>
<proteinExistence type="inferred from homology"/>
<feature type="domain" description="CTP synthase N-terminal" evidence="16">
    <location>
        <begin position="3"/>
        <end position="266"/>
    </location>
</feature>
<dbReference type="Proteomes" id="UP000824124">
    <property type="component" value="Unassembled WGS sequence"/>
</dbReference>
<keyword evidence="4 17" id="KW-0436">Ligase</keyword>
<evidence type="ECO:0000259" key="16">
    <source>
        <dbReference type="Pfam" id="PF06418"/>
    </source>
</evidence>
<dbReference type="GO" id="GO:0005829">
    <property type="term" value="C:cytosol"/>
    <property type="evidence" value="ECO:0007669"/>
    <property type="project" value="TreeGrafter"/>
</dbReference>
<evidence type="ECO:0000256" key="13">
    <source>
        <dbReference type="ARBA" id="ARBA00079941"/>
    </source>
</evidence>
<evidence type="ECO:0000256" key="9">
    <source>
        <dbReference type="ARBA" id="ARBA00022962"/>
    </source>
</evidence>
<dbReference type="GO" id="GO:0046872">
    <property type="term" value="F:metal ion binding"/>
    <property type="evidence" value="ECO:0007669"/>
    <property type="project" value="UniProtKB-KW"/>
</dbReference>
<dbReference type="NCBIfam" id="TIGR00337">
    <property type="entry name" value="PyrG"/>
    <property type="match status" value="1"/>
</dbReference>
<evidence type="ECO:0000313" key="17">
    <source>
        <dbReference type="EMBL" id="HIU10468.1"/>
    </source>
</evidence>
<keyword evidence="5" id="KW-0479">Metal-binding</keyword>
<dbReference type="InterPro" id="IPR029062">
    <property type="entry name" value="Class_I_gatase-like"/>
</dbReference>
<evidence type="ECO:0000256" key="6">
    <source>
        <dbReference type="ARBA" id="ARBA00022741"/>
    </source>
</evidence>
<comment type="caution">
    <text evidence="17">The sequence shown here is derived from an EMBL/GenBank/DDBJ whole genome shotgun (WGS) entry which is preliminary data.</text>
</comment>
<evidence type="ECO:0000256" key="10">
    <source>
        <dbReference type="ARBA" id="ARBA00022975"/>
    </source>
</evidence>
<keyword evidence="8" id="KW-0460">Magnesium</keyword>
<evidence type="ECO:0000256" key="11">
    <source>
        <dbReference type="ARBA" id="ARBA00047781"/>
    </source>
</evidence>
<keyword evidence="9" id="KW-0315">Glutamine amidotransferase</keyword>
<reference evidence="17" key="1">
    <citation type="submission" date="2020-10" db="EMBL/GenBank/DDBJ databases">
        <authorList>
            <person name="Gilroy R."/>
        </authorList>
    </citation>
    <scope>NUCLEOTIDE SEQUENCE</scope>
    <source>
        <strain evidence="17">2830</strain>
    </source>
</reference>
<dbReference type="AlphaFoldDB" id="A0A9D1KYN4"/>
<evidence type="ECO:0000259" key="15">
    <source>
        <dbReference type="Pfam" id="PF00117"/>
    </source>
</evidence>